<proteinExistence type="predicted"/>
<dbReference type="Pfam" id="PF17919">
    <property type="entry name" value="RT_RNaseH_2"/>
    <property type="match status" value="1"/>
</dbReference>
<dbReference type="CDD" id="cd09274">
    <property type="entry name" value="RNase_HI_RT_Ty3"/>
    <property type="match status" value="1"/>
</dbReference>
<dbReference type="PANTHER" id="PTHR34072">
    <property type="entry name" value="ENZYMATIC POLYPROTEIN-RELATED"/>
    <property type="match status" value="1"/>
</dbReference>
<dbReference type="InterPro" id="IPR043502">
    <property type="entry name" value="DNA/RNA_pol_sf"/>
</dbReference>
<organism evidence="3 4">
    <name type="scientific">Lasallia pustulata</name>
    <dbReference type="NCBI Taxonomy" id="136370"/>
    <lineage>
        <taxon>Eukaryota</taxon>
        <taxon>Fungi</taxon>
        <taxon>Dikarya</taxon>
        <taxon>Ascomycota</taxon>
        <taxon>Pezizomycotina</taxon>
        <taxon>Lecanoromycetes</taxon>
        <taxon>OSLEUM clade</taxon>
        <taxon>Umbilicariomycetidae</taxon>
        <taxon>Umbilicariales</taxon>
        <taxon>Umbilicariaceae</taxon>
        <taxon>Lasallia</taxon>
    </lineage>
</organism>
<evidence type="ECO:0000313" key="4">
    <source>
        <dbReference type="Proteomes" id="UP000192927"/>
    </source>
</evidence>
<dbReference type="PANTHER" id="PTHR34072:SF52">
    <property type="entry name" value="RIBONUCLEASE H"/>
    <property type="match status" value="1"/>
</dbReference>
<feature type="compositionally biased region" description="Acidic residues" evidence="1">
    <location>
        <begin position="240"/>
        <end position="249"/>
    </location>
</feature>
<accession>A0A1W5DET3</accession>
<evidence type="ECO:0000259" key="2">
    <source>
        <dbReference type="Pfam" id="PF17919"/>
    </source>
</evidence>
<protein>
    <submittedName>
        <fullName evidence="3">Retrotransposon nucleocapsid protein</fullName>
    </submittedName>
</protein>
<dbReference type="Gene3D" id="3.30.70.270">
    <property type="match status" value="1"/>
</dbReference>
<dbReference type="SUPFAM" id="SSF56672">
    <property type="entry name" value="DNA/RNA polymerases"/>
    <property type="match status" value="1"/>
</dbReference>
<feature type="domain" description="Reverse transcriptase/retrotransposon-derived protein RNase H-like" evidence="2">
    <location>
        <begin position="46"/>
        <end position="144"/>
    </location>
</feature>
<name>A0A1W5DET3_9LECA</name>
<dbReference type="EMBL" id="FWEW01003890">
    <property type="protein sequence ID" value="SLM41551.1"/>
    <property type="molecule type" value="Genomic_DNA"/>
</dbReference>
<evidence type="ECO:0000256" key="1">
    <source>
        <dbReference type="SAM" id="MobiDB-lite"/>
    </source>
</evidence>
<keyword evidence="4" id="KW-1185">Reference proteome</keyword>
<feature type="region of interest" description="Disordered" evidence="1">
    <location>
        <begin position="230"/>
        <end position="249"/>
    </location>
</feature>
<dbReference type="Proteomes" id="UP000192927">
    <property type="component" value="Unassembled WGS sequence"/>
</dbReference>
<dbReference type="InterPro" id="IPR041577">
    <property type="entry name" value="RT_RNaseH_2"/>
</dbReference>
<dbReference type="InterPro" id="IPR043128">
    <property type="entry name" value="Rev_trsase/Diguanyl_cyclase"/>
</dbReference>
<sequence>MTGTHSGPMDLSSSRFQKLSHEEKERLSKIVAPLIALVRKDVPFQWTEDCQKAFDLLKKRFTTASILAHFDPTKEIIVETDASDWVSAGILSQYSIDNILCPVAFFSKKHSAQEVNYKIYDKELLAIIRAFEEWRPELEGNAFPIKVITDHRNLEYFMSTKQLSRCQARWSEFLSQFNFKIVYRPGKQGAKPDALTRRSGDLPKGVDVCLQQQNQVVLKPHNLELMANSVQNNDPKDNIDPEDNTEEPEELTLEQLFEEGYQQDPFPHKVLQQLCSDEQHSKEITL</sequence>
<dbReference type="AlphaFoldDB" id="A0A1W5DET3"/>
<evidence type="ECO:0000313" key="3">
    <source>
        <dbReference type="EMBL" id="SLM41551.1"/>
    </source>
</evidence>
<reference evidence="4" key="1">
    <citation type="submission" date="2017-03" db="EMBL/GenBank/DDBJ databases">
        <authorList>
            <person name="Sharma R."/>
            <person name="Thines M."/>
        </authorList>
    </citation>
    <scope>NUCLEOTIDE SEQUENCE [LARGE SCALE GENOMIC DNA]</scope>
</reference>